<accession>A0AAW3TVX5</accession>
<reference evidence="2 3" key="1">
    <citation type="submission" date="2020-08" db="EMBL/GenBank/DDBJ databases">
        <title>Genomic Encyclopedia of Type Strains, Phase IV (KMG-IV): sequencing the most valuable type-strain genomes for metagenomic binning, comparative biology and taxonomic classification.</title>
        <authorList>
            <person name="Goeker M."/>
        </authorList>
    </citation>
    <scope>NUCLEOTIDE SEQUENCE [LARGE SCALE GENOMIC DNA]</scope>
    <source>
        <strain evidence="2 3">DSM 15581</strain>
    </source>
</reference>
<evidence type="ECO:0000256" key="1">
    <source>
        <dbReference type="SAM" id="Phobius"/>
    </source>
</evidence>
<proteinExistence type="predicted"/>
<keyword evidence="1" id="KW-1133">Transmembrane helix</keyword>
<sequence>MRPLSFYLYVLAGALMIIASVIALPFVPARSR</sequence>
<evidence type="ECO:0000313" key="2">
    <source>
        <dbReference type="EMBL" id="MBB3876656.1"/>
    </source>
</evidence>
<dbReference type="EMBL" id="JACIDB010000007">
    <property type="protein sequence ID" value="MBB3876656.1"/>
    <property type="molecule type" value="Genomic_DNA"/>
</dbReference>
<keyword evidence="3" id="KW-1185">Reference proteome</keyword>
<organism evidence="2 3">
    <name type="scientific">Sphingomonas aquatilis</name>
    <dbReference type="NCBI Taxonomy" id="93063"/>
    <lineage>
        <taxon>Bacteria</taxon>
        <taxon>Pseudomonadati</taxon>
        <taxon>Pseudomonadota</taxon>
        <taxon>Alphaproteobacteria</taxon>
        <taxon>Sphingomonadales</taxon>
        <taxon>Sphingomonadaceae</taxon>
        <taxon>Sphingomonas</taxon>
    </lineage>
</organism>
<protein>
    <submittedName>
        <fullName evidence="2">Uncharacterized protein</fullName>
    </submittedName>
</protein>
<gene>
    <name evidence="2" type="ORF">GGR47_002915</name>
</gene>
<dbReference type="AlphaFoldDB" id="A0AAW3TVX5"/>
<keyword evidence="1" id="KW-0472">Membrane</keyword>
<keyword evidence="1" id="KW-0812">Transmembrane</keyword>
<feature type="transmembrane region" description="Helical" evidence="1">
    <location>
        <begin position="6"/>
        <end position="27"/>
    </location>
</feature>
<dbReference type="Proteomes" id="UP000528945">
    <property type="component" value="Unassembled WGS sequence"/>
</dbReference>
<evidence type="ECO:0000313" key="3">
    <source>
        <dbReference type="Proteomes" id="UP000528945"/>
    </source>
</evidence>
<name>A0AAW3TVX5_9SPHN</name>
<comment type="caution">
    <text evidence="2">The sequence shown here is derived from an EMBL/GenBank/DDBJ whole genome shotgun (WGS) entry which is preliminary data.</text>
</comment>